<accession>A0A846QWQ0</accession>
<keyword evidence="8" id="KW-0472">Membrane</keyword>
<dbReference type="AlphaFoldDB" id="A0A846QWQ0"/>
<dbReference type="Pfam" id="PF13181">
    <property type="entry name" value="TPR_8"/>
    <property type="match status" value="2"/>
</dbReference>
<dbReference type="SMART" id="SM00028">
    <property type="entry name" value="TPR"/>
    <property type="match status" value="8"/>
</dbReference>
<organism evidence="9 10">
    <name type="scientific">Saonia flava</name>
    <dbReference type="NCBI Taxonomy" id="523696"/>
    <lineage>
        <taxon>Bacteria</taxon>
        <taxon>Pseudomonadati</taxon>
        <taxon>Bacteroidota</taxon>
        <taxon>Flavobacteriia</taxon>
        <taxon>Flavobacteriales</taxon>
        <taxon>Flavobacteriaceae</taxon>
        <taxon>Saonia</taxon>
    </lineage>
</organism>
<dbReference type="PROSITE" id="PS50005">
    <property type="entry name" value="TPR"/>
    <property type="match status" value="5"/>
</dbReference>
<feature type="coiled-coil region" evidence="7">
    <location>
        <begin position="405"/>
        <end position="434"/>
    </location>
</feature>
<keyword evidence="8" id="KW-1133">Transmembrane helix</keyword>
<keyword evidence="3" id="KW-0677">Repeat</keyword>
<feature type="repeat" description="TPR" evidence="6">
    <location>
        <begin position="283"/>
        <end position="316"/>
    </location>
</feature>
<protein>
    <submittedName>
        <fullName evidence="9">Tetratricopeptide (TPR) repeat protein</fullName>
    </submittedName>
</protein>
<feature type="repeat" description="TPR" evidence="6">
    <location>
        <begin position="203"/>
        <end position="236"/>
    </location>
</feature>
<dbReference type="PANTHER" id="PTHR46630:SF1">
    <property type="entry name" value="TETRATRICOPEPTIDE REPEAT PROTEIN 29"/>
    <property type="match status" value="1"/>
</dbReference>
<dbReference type="InterPro" id="IPR051476">
    <property type="entry name" value="Bac_ResReg_Asp_Phosphatase"/>
</dbReference>
<keyword evidence="7" id="KW-0175">Coiled coil</keyword>
<gene>
    <name evidence="9" type="ORF">GGR42_000477</name>
</gene>
<evidence type="ECO:0000256" key="3">
    <source>
        <dbReference type="ARBA" id="ARBA00022737"/>
    </source>
</evidence>
<dbReference type="SUPFAM" id="SSF46894">
    <property type="entry name" value="C-terminal effector domain of the bipartite response regulators"/>
    <property type="match status" value="1"/>
</dbReference>
<evidence type="ECO:0000256" key="2">
    <source>
        <dbReference type="ARBA" id="ARBA00022490"/>
    </source>
</evidence>
<dbReference type="SUPFAM" id="SSF48452">
    <property type="entry name" value="TPR-like"/>
    <property type="match status" value="2"/>
</dbReference>
<dbReference type="Pfam" id="PF13424">
    <property type="entry name" value="TPR_12"/>
    <property type="match status" value="2"/>
</dbReference>
<name>A0A846QWQ0_9FLAO</name>
<keyword evidence="4 6" id="KW-0802">TPR repeat</keyword>
<dbReference type="Gene3D" id="1.25.40.10">
    <property type="entry name" value="Tetratricopeptide repeat domain"/>
    <property type="match status" value="3"/>
</dbReference>
<proteinExistence type="inferred from homology"/>
<feature type="repeat" description="TPR" evidence="6">
    <location>
        <begin position="243"/>
        <end position="276"/>
    </location>
</feature>
<feature type="repeat" description="TPR" evidence="6">
    <location>
        <begin position="82"/>
        <end position="115"/>
    </location>
</feature>
<evidence type="ECO:0000313" key="10">
    <source>
        <dbReference type="Proteomes" id="UP000590442"/>
    </source>
</evidence>
<dbReference type="InterPro" id="IPR019734">
    <property type="entry name" value="TPR_rpt"/>
</dbReference>
<evidence type="ECO:0000256" key="1">
    <source>
        <dbReference type="ARBA" id="ARBA00004496"/>
    </source>
</evidence>
<comment type="similarity">
    <text evidence="5">Belongs to the Rap family.</text>
</comment>
<comment type="subcellular location">
    <subcellularLocation>
        <location evidence="1">Cytoplasm</location>
    </subcellularLocation>
</comment>
<comment type="caution">
    <text evidence="9">The sequence shown here is derived from an EMBL/GenBank/DDBJ whole genome shotgun (WGS) entry which is preliminary data.</text>
</comment>
<evidence type="ECO:0000256" key="6">
    <source>
        <dbReference type="PROSITE-ProRule" id="PRU00339"/>
    </source>
</evidence>
<evidence type="ECO:0000256" key="4">
    <source>
        <dbReference type="ARBA" id="ARBA00022803"/>
    </source>
</evidence>
<evidence type="ECO:0000256" key="8">
    <source>
        <dbReference type="SAM" id="Phobius"/>
    </source>
</evidence>
<dbReference type="EMBL" id="JAATJJ010000001">
    <property type="protein sequence ID" value="NJB70015.1"/>
    <property type="molecule type" value="Genomic_DNA"/>
</dbReference>
<dbReference type="InterPro" id="IPR016032">
    <property type="entry name" value="Sig_transdc_resp-reg_C-effctor"/>
</dbReference>
<evidence type="ECO:0000256" key="5">
    <source>
        <dbReference type="ARBA" id="ARBA00038253"/>
    </source>
</evidence>
<keyword evidence="2" id="KW-0963">Cytoplasm</keyword>
<evidence type="ECO:0000313" key="9">
    <source>
        <dbReference type="EMBL" id="NJB70015.1"/>
    </source>
</evidence>
<dbReference type="GO" id="GO:0003677">
    <property type="term" value="F:DNA binding"/>
    <property type="evidence" value="ECO:0007669"/>
    <property type="project" value="InterPro"/>
</dbReference>
<dbReference type="PANTHER" id="PTHR46630">
    <property type="entry name" value="TETRATRICOPEPTIDE REPEAT PROTEIN 29"/>
    <property type="match status" value="1"/>
</dbReference>
<reference evidence="9 10" key="1">
    <citation type="submission" date="2020-03" db="EMBL/GenBank/DDBJ databases">
        <title>Genomic Encyclopedia of Type Strains, Phase IV (KMG-IV): sequencing the most valuable type-strain genomes for metagenomic binning, comparative biology and taxonomic classification.</title>
        <authorList>
            <person name="Goeker M."/>
        </authorList>
    </citation>
    <scope>NUCLEOTIDE SEQUENCE [LARGE SCALE GENOMIC DNA]</scope>
    <source>
        <strain evidence="9 10">DSM 29762</strain>
    </source>
</reference>
<keyword evidence="10" id="KW-1185">Reference proteome</keyword>
<feature type="repeat" description="TPR" evidence="6">
    <location>
        <begin position="162"/>
        <end position="195"/>
    </location>
</feature>
<sequence>MKSMKLLLLICFLSHISLQGQDQKEIDSLIKVYHANNSIEAKVLALDDLIDLYVYTEPDEAKKYIDEMLQISEKANYKHGLLRVEFCLGHYYSTLGQMDLGVKYYRKALKLSFEQNDDTFLATLLKNLAVYEEHQGNHGKAIELMDSSATYQLGYGDYVRYGSAMNIIGFNYYEMGNFPKAMEYYNKALRTMDTIDIKSYHKADTHRNIGYLQTVQERYDDALNSFQLAMKVYEETDDHLYQATTWLDMGDVYAEKKDHSKSIKFYNKGLDLGSKYKFPTIMVYAYSGLGNAYKELGEITKAIPYLEKCLTTNLADISQINRITYNYNLGHAYTLNNQLQKALNHLNEAVFLGDSMKISKRLKDALYFRSKLHEKKGELNKAILDLQRSVTINDSIFSLEKAKQVDKLQTLYETEKKEAEIAIQQEEIKTLNEKAKVDKLTKGLYAGGMFTFLTVSGLLYFGFKQRMKKNRIAREKQEEIYKQEIEHKKKELASQTLHLVQKSTFIQELKENLEKLKSSPDKFKVEFRRIVMLLKKQSAEDKDWEVFKTYFSEVHNDFDQKLKTLYEDISEKEIRLAAFLRMNLTTKEIAATLNVLPDSILKSKYRLKKKLGLDKETDLNQFLNAL</sequence>
<dbReference type="InterPro" id="IPR011990">
    <property type="entry name" value="TPR-like_helical_dom_sf"/>
</dbReference>
<feature type="transmembrane region" description="Helical" evidence="8">
    <location>
        <begin position="444"/>
        <end position="463"/>
    </location>
</feature>
<dbReference type="GO" id="GO:0005737">
    <property type="term" value="C:cytoplasm"/>
    <property type="evidence" value="ECO:0007669"/>
    <property type="project" value="UniProtKB-SubCell"/>
</dbReference>
<evidence type="ECO:0000256" key="7">
    <source>
        <dbReference type="SAM" id="Coils"/>
    </source>
</evidence>
<dbReference type="GO" id="GO:0006355">
    <property type="term" value="P:regulation of DNA-templated transcription"/>
    <property type="evidence" value="ECO:0007669"/>
    <property type="project" value="InterPro"/>
</dbReference>
<keyword evidence="8" id="KW-0812">Transmembrane</keyword>
<dbReference type="Proteomes" id="UP000590442">
    <property type="component" value="Unassembled WGS sequence"/>
</dbReference>